<evidence type="ECO:0000313" key="4">
    <source>
        <dbReference type="Proteomes" id="UP000286100"/>
    </source>
</evidence>
<dbReference type="EMBL" id="QYUM01000002">
    <property type="protein sequence ID" value="RJF93788.1"/>
    <property type="molecule type" value="Genomic_DNA"/>
</dbReference>
<feature type="transmembrane region" description="Helical" evidence="2">
    <location>
        <begin position="72"/>
        <end position="94"/>
    </location>
</feature>
<evidence type="ECO:0000313" key="3">
    <source>
        <dbReference type="EMBL" id="RJF93788.1"/>
    </source>
</evidence>
<feature type="transmembrane region" description="Helical" evidence="2">
    <location>
        <begin position="12"/>
        <end position="31"/>
    </location>
</feature>
<feature type="transmembrane region" description="Helical" evidence="2">
    <location>
        <begin position="146"/>
        <end position="164"/>
    </location>
</feature>
<keyword evidence="4" id="KW-1185">Reference proteome</keyword>
<name>A0A418WRA3_9SPHN</name>
<organism evidence="3 4">
    <name type="scientific">Sphingomonas cavernae</name>
    <dbReference type="NCBI Taxonomy" id="2320861"/>
    <lineage>
        <taxon>Bacteria</taxon>
        <taxon>Pseudomonadati</taxon>
        <taxon>Pseudomonadota</taxon>
        <taxon>Alphaproteobacteria</taxon>
        <taxon>Sphingomonadales</taxon>
        <taxon>Sphingomonadaceae</taxon>
        <taxon>Sphingomonas</taxon>
    </lineage>
</organism>
<feature type="transmembrane region" description="Helical" evidence="2">
    <location>
        <begin position="273"/>
        <end position="294"/>
    </location>
</feature>
<keyword evidence="2" id="KW-1133">Transmembrane helix</keyword>
<evidence type="ECO:0000256" key="1">
    <source>
        <dbReference type="SAM" id="MobiDB-lite"/>
    </source>
</evidence>
<gene>
    <name evidence="3" type="ORF">D3876_05730</name>
</gene>
<dbReference type="AlphaFoldDB" id="A0A418WRA3"/>
<dbReference type="Proteomes" id="UP000286100">
    <property type="component" value="Unassembled WGS sequence"/>
</dbReference>
<comment type="caution">
    <text evidence="3">The sequence shown here is derived from an EMBL/GenBank/DDBJ whole genome shotgun (WGS) entry which is preliminary data.</text>
</comment>
<dbReference type="OrthoDB" id="9811293at2"/>
<keyword evidence="2" id="KW-0812">Transmembrane</keyword>
<feature type="transmembrane region" description="Helical" evidence="2">
    <location>
        <begin position="114"/>
        <end position="134"/>
    </location>
</feature>
<accession>A0A418WRA3</accession>
<keyword evidence="2" id="KW-0472">Membrane</keyword>
<sequence>MERLEAAQSKVPGSVWLMLLFLITTVFYIGIRTGGFNLPLERLPWSILVPTLALFCFLHSLVMLGWPRAVTLLVLCVTISFGFEYVGESTGAIFGPYHYTDLLGFKLFDRIPALIPFAWYMMFYPSYVVTNLLAEGSPFPVRTGTAWIAWMAALSALVMTAWDLTMDPIMSFHPCETGSAGCLPVLLDETNLGHPAWIWADGGEHFGVPLLNYRGWLLTAFIVFLLFRWIETRLPHRPWRGARSRVMAWLPVGVYGSMAAIDAWLGYPEIDDIHLISPFAMGIPFLFASFQIFANRSDLPLWPRHDQHGAPAAKRSAKPRANRRSRAAKGGATSRKVSQ</sequence>
<proteinExistence type="predicted"/>
<dbReference type="InterPro" id="IPR007354">
    <property type="entry name" value="CruF-like"/>
</dbReference>
<feature type="transmembrane region" description="Helical" evidence="2">
    <location>
        <begin position="213"/>
        <end position="230"/>
    </location>
</feature>
<dbReference type="Pfam" id="PF04240">
    <property type="entry name" value="Caroten_synth"/>
    <property type="match status" value="2"/>
</dbReference>
<dbReference type="PANTHER" id="PTHR39419:SF1">
    <property type="entry name" value="SLL0814 PROTEIN"/>
    <property type="match status" value="1"/>
</dbReference>
<feature type="transmembrane region" description="Helical" evidence="2">
    <location>
        <begin position="246"/>
        <end position="267"/>
    </location>
</feature>
<dbReference type="PANTHER" id="PTHR39419">
    <property type="entry name" value="SLL0814 PROTEIN"/>
    <property type="match status" value="1"/>
</dbReference>
<feature type="region of interest" description="Disordered" evidence="1">
    <location>
        <begin position="304"/>
        <end position="339"/>
    </location>
</feature>
<protein>
    <submittedName>
        <fullName evidence="3">Carotenoid biosynthesis protein</fullName>
    </submittedName>
</protein>
<evidence type="ECO:0000256" key="2">
    <source>
        <dbReference type="SAM" id="Phobius"/>
    </source>
</evidence>
<feature type="compositionally biased region" description="Basic residues" evidence="1">
    <location>
        <begin position="315"/>
        <end position="327"/>
    </location>
</feature>
<feature type="transmembrane region" description="Helical" evidence="2">
    <location>
        <begin position="43"/>
        <end position="65"/>
    </location>
</feature>
<reference evidence="3 4" key="1">
    <citation type="submission" date="2018-09" db="EMBL/GenBank/DDBJ databases">
        <authorList>
            <person name="Zhu H."/>
        </authorList>
    </citation>
    <scope>NUCLEOTIDE SEQUENCE [LARGE SCALE GENOMIC DNA]</scope>
    <source>
        <strain evidence="3 4">K2R01-6</strain>
    </source>
</reference>
<dbReference type="RefSeq" id="WP_119760235.1">
    <property type="nucleotide sequence ID" value="NZ_QYUM01000002.1"/>
</dbReference>